<feature type="domain" description="Flagellar hook protein FlgE/F/G-like D1" evidence="9">
    <location>
        <begin position="86"/>
        <end position="144"/>
    </location>
</feature>
<evidence type="ECO:0000256" key="5">
    <source>
        <dbReference type="ARBA" id="ARBA00040228"/>
    </source>
</evidence>
<dbReference type="GO" id="GO:0030694">
    <property type="term" value="C:bacterial-type flagellum basal body, rod"/>
    <property type="evidence" value="ECO:0007669"/>
    <property type="project" value="UniProtKB-UniRule"/>
</dbReference>
<dbReference type="RefSeq" id="WP_092788929.1">
    <property type="nucleotide sequence ID" value="NZ_DASWWU010000014.1"/>
</dbReference>
<name>A0A1H6J772_9GAMM</name>
<dbReference type="InterPro" id="IPR010930">
    <property type="entry name" value="Flg_bb/hook_C_dom"/>
</dbReference>
<evidence type="ECO:0000256" key="3">
    <source>
        <dbReference type="ARBA" id="ARBA00023143"/>
    </source>
</evidence>
<keyword evidence="10" id="KW-0969">Cilium</keyword>
<keyword evidence="11" id="KW-1185">Reference proteome</keyword>
<evidence type="ECO:0000256" key="4">
    <source>
        <dbReference type="ARBA" id="ARBA00038560"/>
    </source>
</evidence>
<evidence type="ECO:0000256" key="2">
    <source>
        <dbReference type="ARBA" id="ARBA00009677"/>
    </source>
</evidence>
<dbReference type="PANTHER" id="PTHR30435">
    <property type="entry name" value="FLAGELLAR PROTEIN"/>
    <property type="match status" value="1"/>
</dbReference>
<comment type="similarity">
    <text evidence="2 6">Belongs to the flagella basal body rod proteins family.</text>
</comment>
<dbReference type="GO" id="GO:0071978">
    <property type="term" value="P:bacterial-type flagellum-dependent swarming motility"/>
    <property type="evidence" value="ECO:0007669"/>
    <property type="project" value="TreeGrafter"/>
</dbReference>
<dbReference type="InterPro" id="IPR020013">
    <property type="entry name" value="Flagellar_FlgE/F/G"/>
</dbReference>
<dbReference type="AlphaFoldDB" id="A0A1H6J772"/>
<feature type="domain" description="Flagellar basal-body/hook protein C-terminal" evidence="8">
    <location>
        <begin position="195"/>
        <end position="238"/>
    </location>
</feature>
<protein>
    <recommendedName>
        <fullName evidence="5 6">Flagellar basal-body rod protein FlgF</fullName>
    </recommendedName>
</protein>
<evidence type="ECO:0000259" key="7">
    <source>
        <dbReference type="Pfam" id="PF00460"/>
    </source>
</evidence>
<dbReference type="EMBL" id="FNXF01000001">
    <property type="protein sequence ID" value="SEH54679.1"/>
    <property type="molecule type" value="Genomic_DNA"/>
</dbReference>
<dbReference type="OrthoDB" id="9804559at2"/>
<dbReference type="InterPro" id="IPR037925">
    <property type="entry name" value="FlgE/F/G-like"/>
</dbReference>
<evidence type="ECO:0000259" key="8">
    <source>
        <dbReference type="Pfam" id="PF06429"/>
    </source>
</evidence>
<dbReference type="InterPro" id="IPR001444">
    <property type="entry name" value="Flag_bb_rod_N"/>
</dbReference>
<dbReference type="InterPro" id="IPR053967">
    <property type="entry name" value="LlgE_F_G-like_D1"/>
</dbReference>
<comment type="subunit">
    <text evidence="4 6">The basal body constitutes a major portion of the flagellar organelle and consists of five rings (E,L,P,S, and M) mounted on a central rod. The rod consists of about 26 subunits of FlgG in the distal portion, and FlgB, FlgC and FlgF are thought to build up the proximal portion of the rod with about 6 subunits each.</text>
</comment>
<evidence type="ECO:0000256" key="1">
    <source>
        <dbReference type="ARBA" id="ARBA00004117"/>
    </source>
</evidence>
<proteinExistence type="inferred from homology"/>
<reference evidence="11" key="1">
    <citation type="submission" date="2016-10" db="EMBL/GenBank/DDBJ databases">
        <authorList>
            <person name="Varghese N."/>
            <person name="Submissions S."/>
        </authorList>
    </citation>
    <scope>NUCLEOTIDE SEQUENCE [LARGE SCALE GENOMIC DNA]</scope>
    <source>
        <strain evidence="11">DSM 17616</strain>
    </source>
</reference>
<dbReference type="STRING" id="173990.SAMN05660691_00028"/>
<keyword evidence="10" id="KW-0966">Cell projection</keyword>
<dbReference type="PANTHER" id="PTHR30435:SF18">
    <property type="entry name" value="FLAGELLAR BASAL-BODY ROD PROTEIN FLGF"/>
    <property type="match status" value="1"/>
</dbReference>
<keyword evidence="10" id="KW-0282">Flagellum</keyword>
<dbReference type="InterPro" id="IPR019776">
    <property type="entry name" value="Flagellar_basal_body_rod_CS"/>
</dbReference>
<comment type="subcellular location">
    <subcellularLocation>
        <location evidence="1 6">Bacterial flagellum basal body</location>
    </subcellularLocation>
</comment>
<dbReference type="PROSITE" id="PS00588">
    <property type="entry name" value="FLAGELLA_BB_ROD"/>
    <property type="match status" value="1"/>
</dbReference>
<dbReference type="Pfam" id="PF22692">
    <property type="entry name" value="LlgE_F_G_D1"/>
    <property type="match status" value="1"/>
</dbReference>
<organism evidence="10 11">
    <name type="scientific">Rheinheimera pacifica</name>
    <dbReference type="NCBI Taxonomy" id="173990"/>
    <lineage>
        <taxon>Bacteria</taxon>
        <taxon>Pseudomonadati</taxon>
        <taxon>Pseudomonadota</taxon>
        <taxon>Gammaproteobacteria</taxon>
        <taxon>Chromatiales</taxon>
        <taxon>Chromatiaceae</taxon>
        <taxon>Rheinheimera</taxon>
    </lineage>
</organism>
<evidence type="ECO:0000313" key="10">
    <source>
        <dbReference type="EMBL" id="SEH54679.1"/>
    </source>
</evidence>
<sequence>MERLIYTAVSGAELNQTALRVSANNLANVNTPGFKADIEQAQAMMIAGDGFRTRYQAQLLPVFTNLANGPVQQTGRDLDIVLSDGGFLAIADANGNEAYTRAGNLQVDADGRLMLNGYAVQGEQGDIVLPEFGDIDISADGTINLLPIGGGVIAQEGRLKMVSVGDDTLVKGLDGLLRPQQQEQLPADLAITLRTGVLEGANVNAVEEMVNTMNISRQFEMNIRMMKTADELAVAGNKLVSGNS</sequence>
<gene>
    <name evidence="10" type="ORF">SAMN05660691_00028</name>
</gene>
<accession>A0A1H6J772</accession>
<keyword evidence="3 6" id="KW-0975">Bacterial flagellum</keyword>
<dbReference type="SUPFAM" id="SSF117143">
    <property type="entry name" value="Flagellar hook protein flgE"/>
    <property type="match status" value="1"/>
</dbReference>
<evidence type="ECO:0000259" key="9">
    <source>
        <dbReference type="Pfam" id="PF22692"/>
    </source>
</evidence>
<feature type="domain" description="Flagellar basal body rod protein N-terminal" evidence="7">
    <location>
        <begin position="5"/>
        <end position="35"/>
    </location>
</feature>
<dbReference type="Pfam" id="PF06429">
    <property type="entry name" value="Flg_bbr_C"/>
    <property type="match status" value="1"/>
</dbReference>
<dbReference type="Pfam" id="PF00460">
    <property type="entry name" value="Flg_bb_rod"/>
    <property type="match status" value="1"/>
</dbReference>
<dbReference type="NCBIfam" id="TIGR03506">
    <property type="entry name" value="FlgEFG_subfam"/>
    <property type="match status" value="1"/>
</dbReference>
<dbReference type="Proteomes" id="UP000199371">
    <property type="component" value="Unassembled WGS sequence"/>
</dbReference>
<evidence type="ECO:0000313" key="11">
    <source>
        <dbReference type="Proteomes" id="UP000199371"/>
    </source>
</evidence>
<dbReference type="NCBIfam" id="NF009280">
    <property type="entry name" value="PRK12640.1"/>
    <property type="match status" value="1"/>
</dbReference>
<evidence type="ECO:0000256" key="6">
    <source>
        <dbReference type="RuleBase" id="RU362116"/>
    </source>
</evidence>